<dbReference type="GO" id="GO:0005737">
    <property type="term" value="C:cytoplasm"/>
    <property type="evidence" value="ECO:0007669"/>
    <property type="project" value="TreeGrafter"/>
</dbReference>
<feature type="domain" description="Splicing factor Cactin C-terminal" evidence="4">
    <location>
        <begin position="401"/>
        <end position="524"/>
    </location>
</feature>
<protein>
    <recommendedName>
        <fullName evidence="2">Splicing factor Cactin</fullName>
    </recommendedName>
</protein>
<organism evidence="6 7">
    <name type="scientific">Gomphillus americanus</name>
    <dbReference type="NCBI Taxonomy" id="1940652"/>
    <lineage>
        <taxon>Eukaryota</taxon>
        <taxon>Fungi</taxon>
        <taxon>Dikarya</taxon>
        <taxon>Ascomycota</taxon>
        <taxon>Pezizomycotina</taxon>
        <taxon>Lecanoromycetes</taxon>
        <taxon>OSLEUM clade</taxon>
        <taxon>Ostropomycetidae</taxon>
        <taxon>Ostropales</taxon>
        <taxon>Graphidaceae</taxon>
        <taxon>Gomphilloideae</taxon>
        <taxon>Gomphillus</taxon>
    </lineage>
</organism>
<proteinExistence type="inferred from homology"/>
<evidence type="ECO:0000313" key="6">
    <source>
        <dbReference type="EMBL" id="CAF9903662.1"/>
    </source>
</evidence>
<feature type="region of interest" description="Disordered" evidence="3">
    <location>
        <begin position="1"/>
        <end position="67"/>
    </location>
</feature>
<evidence type="ECO:0000259" key="5">
    <source>
        <dbReference type="Pfam" id="PF10312"/>
    </source>
</evidence>
<sequence>MDHTRRKRTRSNSGSSPPPWRREAKSSRHDENYNQSLSGNYRGYGKTRGGFQSHLQRRNQEQEERQMKQWMSQEDDFVLKQSKKKAKIRIKEGRAKPIDQLVLLLSIIDPDRDPLDDDLNTTELDINEPVAFMEELTFSELQDIEQEIQHYIVLEHNEVNLTYWQALKTVSQHRHQEFSSRNSARGIGTVSADIARLLNPKSLEQLQVLESQVHQKLRSDEAIDEEYWEQLLDCITLYKARSHLRKFYAHINQIRLQDFRRQQIIAAHKAQASMNEKSNSNPTAEHIAKAAPFETYEPTPFLKLGIEDRNAAVLDEDEFKSNIVRSRERVVQLGYVAASTQRPKIMQVKESDQARGHRAVPDPHSSVTHTMYDREAAKGVEEDEEVFAGEEEVTVDQRPMWSDKFRPRKPKHFNRVQMGYEWNKYNQTHYDHDNPPPKVVQGYRFNVFYPDLMDSSKAPTYRIERENGRKKGQSFAPAGEEDTCLIRFISGPPYEDIAFRIVDREWDYSAKRERGFKSSFDKQLAILVPKGSETQNLATDDEESPPRVLS</sequence>
<dbReference type="InterPro" id="IPR019134">
    <property type="entry name" value="Cactin_C"/>
</dbReference>
<dbReference type="OrthoDB" id="265955at2759"/>
<gene>
    <name evidence="6" type="ORF">GOMPHAMPRED_000481</name>
</gene>
<dbReference type="EMBL" id="CAJPDQ010000001">
    <property type="protein sequence ID" value="CAF9903662.1"/>
    <property type="molecule type" value="Genomic_DNA"/>
</dbReference>
<reference evidence="6" key="1">
    <citation type="submission" date="2021-03" db="EMBL/GenBank/DDBJ databases">
        <authorList>
            <person name="Tagirdzhanova G."/>
        </authorList>
    </citation>
    <scope>NUCLEOTIDE SEQUENCE</scope>
</reference>
<dbReference type="GO" id="GO:0045292">
    <property type="term" value="P:mRNA cis splicing, via spliceosome"/>
    <property type="evidence" value="ECO:0007669"/>
    <property type="project" value="TreeGrafter"/>
</dbReference>
<dbReference type="SMART" id="SM01050">
    <property type="entry name" value="CactinC_cactus"/>
    <property type="match status" value="1"/>
</dbReference>
<dbReference type="AlphaFoldDB" id="A0A8H3EGQ4"/>
<accession>A0A8H3EGQ4</accession>
<dbReference type="InterPro" id="IPR018816">
    <property type="entry name" value="Cactin_central"/>
</dbReference>
<feature type="domain" description="Splicing factor cactin central" evidence="5">
    <location>
        <begin position="61"/>
        <end position="247"/>
    </location>
</feature>
<name>A0A8H3EGQ4_9LECA</name>
<comment type="similarity">
    <text evidence="1">Belongs to the CACTIN family.</text>
</comment>
<feature type="compositionally biased region" description="Basic residues" evidence="3">
    <location>
        <begin position="1"/>
        <end position="10"/>
    </location>
</feature>
<feature type="compositionally biased region" description="Basic and acidic residues" evidence="3">
    <location>
        <begin position="58"/>
        <end position="67"/>
    </location>
</feature>
<evidence type="ECO:0000256" key="3">
    <source>
        <dbReference type="SAM" id="MobiDB-lite"/>
    </source>
</evidence>
<dbReference type="PANTHER" id="PTHR21737:SF4">
    <property type="entry name" value="SPLICING FACTOR CACTIN"/>
    <property type="match status" value="1"/>
</dbReference>
<comment type="caution">
    <text evidence="6">The sequence shown here is derived from an EMBL/GenBank/DDBJ whole genome shotgun (WGS) entry which is preliminary data.</text>
</comment>
<dbReference type="GO" id="GO:0005681">
    <property type="term" value="C:spliceosomal complex"/>
    <property type="evidence" value="ECO:0007669"/>
    <property type="project" value="TreeGrafter"/>
</dbReference>
<feature type="compositionally biased region" description="Basic and acidic residues" evidence="3">
    <location>
        <begin position="20"/>
        <end position="32"/>
    </location>
</feature>
<evidence type="ECO:0000256" key="2">
    <source>
        <dbReference type="ARBA" id="ARBA00034534"/>
    </source>
</evidence>
<dbReference type="Proteomes" id="UP000664169">
    <property type="component" value="Unassembled WGS sequence"/>
</dbReference>
<keyword evidence="7" id="KW-1185">Reference proteome</keyword>
<evidence type="ECO:0000313" key="7">
    <source>
        <dbReference type="Proteomes" id="UP000664169"/>
    </source>
</evidence>
<dbReference type="Pfam" id="PF09732">
    <property type="entry name" value="CactinC_cactus"/>
    <property type="match status" value="1"/>
</dbReference>
<dbReference type="Pfam" id="PF10312">
    <property type="entry name" value="Cactin_mid"/>
    <property type="match status" value="1"/>
</dbReference>
<feature type="region of interest" description="Disordered" evidence="3">
    <location>
        <begin position="531"/>
        <end position="550"/>
    </location>
</feature>
<evidence type="ECO:0000256" key="1">
    <source>
        <dbReference type="ARBA" id="ARBA00006895"/>
    </source>
</evidence>
<dbReference type="PANTHER" id="PTHR21737">
    <property type="entry name" value="POLYGLUTAMINE BINDING PROTEIN 1/MARVEL MEMBRANE-ASSOCIATING DOMAIN CONTAINING 3"/>
    <property type="match status" value="1"/>
</dbReference>
<evidence type="ECO:0000259" key="4">
    <source>
        <dbReference type="Pfam" id="PF09732"/>
    </source>
</evidence>